<keyword evidence="7" id="KW-1185">Reference proteome</keyword>
<evidence type="ECO:0000259" key="5">
    <source>
        <dbReference type="SMART" id="SM00226"/>
    </source>
</evidence>
<dbReference type="SUPFAM" id="SSF52788">
    <property type="entry name" value="Phosphotyrosine protein phosphatases I"/>
    <property type="match status" value="1"/>
</dbReference>
<reference evidence="6 7" key="1">
    <citation type="submission" date="2023-06" db="EMBL/GenBank/DDBJ databases">
        <title>Campylobacter magnum sp. nov., isolated from cecal contents of domestic pigs (Sus scrofa domesticus).</title>
        <authorList>
            <person name="Papic B."/>
            <person name="Gruntar I."/>
        </authorList>
    </citation>
    <scope>NUCLEOTIDE SEQUENCE [LARGE SCALE GENOMIC DNA]</scope>
    <source>
        <strain evidence="7">34484-21</strain>
    </source>
</reference>
<dbReference type="Gene3D" id="3.40.50.2300">
    <property type="match status" value="1"/>
</dbReference>
<name>A0ABT8TC06_9BACT</name>
<evidence type="ECO:0000256" key="3">
    <source>
        <dbReference type="ARBA" id="ARBA00022801"/>
    </source>
</evidence>
<comment type="caution">
    <text evidence="6">The sequence shown here is derived from an EMBL/GenBank/DDBJ whole genome shotgun (WGS) entry which is preliminary data.</text>
</comment>
<evidence type="ECO:0000256" key="4">
    <source>
        <dbReference type="ARBA" id="ARBA00022912"/>
    </source>
</evidence>
<sequence>MRVLFVCHGNICRSPMAEFVLKDLAKKVGRDDLIIASAGTSTEELGHDTHHGTKKELKAHNIEFCSRHARQVAKNEYENWDIFVVMDSANKRNLERIFGADPQGKIVKMMSFVGSSADVADPWYTGNFELTFSDIYKACKALLEQI</sequence>
<dbReference type="Pfam" id="PF01451">
    <property type="entry name" value="LMWPc"/>
    <property type="match status" value="1"/>
</dbReference>
<dbReference type="SMART" id="SM00226">
    <property type="entry name" value="LMWPc"/>
    <property type="match status" value="1"/>
</dbReference>
<protein>
    <recommendedName>
        <fullName evidence="2">protein-tyrosine-phosphatase</fullName>
        <ecNumber evidence="2">3.1.3.48</ecNumber>
    </recommendedName>
</protein>
<evidence type="ECO:0000256" key="2">
    <source>
        <dbReference type="ARBA" id="ARBA00013064"/>
    </source>
</evidence>
<keyword evidence="3 6" id="KW-0378">Hydrolase</keyword>
<proteinExistence type="inferred from homology"/>
<organism evidence="6 7">
    <name type="scientific">Campylobacter magnus</name>
    <dbReference type="NCBI Taxonomy" id="3026462"/>
    <lineage>
        <taxon>Bacteria</taxon>
        <taxon>Pseudomonadati</taxon>
        <taxon>Campylobacterota</taxon>
        <taxon>Epsilonproteobacteria</taxon>
        <taxon>Campylobacterales</taxon>
        <taxon>Campylobacteraceae</taxon>
        <taxon>Campylobacter</taxon>
    </lineage>
</organism>
<accession>A0ABT8TC06</accession>
<dbReference type="CDD" id="cd16343">
    <property type="entry name" value="LMWPTP"/>
    <property type="match status" value="1"/>
</dbReference>
<gene>
    <name evidence="6" type="ORF">Q2362_06755</name>
</gene>
<dbReference type="InterPro" id="IPR036196">
    <property type="entry name" value="Ptyr_pPase_sf"/>
</dbReference>
<dbReference type="PANTHER" id="PTHR11717:SF7">
    <property type="entry name" value="LOW MOLECULAR WEIGHT PHOSPHOTYROSINE PROTEIN PHOSPHATASE"/>
    <property type="match status" value="1"/>
</dbReference>
<dbReference type="EMBL" id="JAULJQ010000007">
    <property type="protein sequence ID" value="MDO2409796.1"/>
    <property type="molecule type" value="Genomic_DNA"/>
</dbReference>
<dbReference type="InterPro" id="IPR050438">
    <property type="entry name" value="LMW_PTPase"/>
</dbReference>
<dbReference type="PANTHER" id="PTHR11717">
    <property type="entry name" value="LOW MOLECULAR WEIGHT PROTEIN TYROSINE PHOSPHATASE"/>
    <property type="match status" value="1"/>
</dbReference>
<keyword evidence="4" id="KW-0904">Protein phosphatase</keyword>
<dbReference type="PRINTS" id="PR00719">
    <property type="entry name" value="LMWPTPASE"/>
</dbReference>
<feature type="domain" description="Phosphotyrosine protein phosphatase I" evidence="5">
    <location>
        <begin position="1"/>
        <end position="145"/>
    </location>
</feature>
<dbReference type="InterPro" id="IPR023485">
    <property type="entry name" value="Ptyr_pPase"/>
</dbReference>
<dbReference type="Proteomes" id="UP001171111">
    <property type="component" value="Unassembled WGS sequence"/>
</dbReference>
<evidence type="ECO:0000313" key="6">
    <source>
        <dbReference type="EMBL" id="MDO2409796.1"/>
    </source>
</evidence>
<dbReference type="EC" id="3.1.3.48" evidence="2"/>
<evidence type="ECO:0000313" key="7">
    <source>
        <dbReference type="Proteomes" id="UP001171111"/>
    </source>
</evidence>
<comment type="similarity">
    <text evidence="1">Belongs to the low molecular weight phosphotyrosine protein phosphatase family.</text>
</comment>
<dbReference type="InterPro" id="IPR017867">
    <property type="entry name" value="Tyr_phospatase_low_mol_wt"/>
</dbReference>
<dbReference type="RefSeq" id="WP_302244577.1">
    <property type="nucleotide sequence ID" value="NZ_JAULJQ010000007.1"/>
</dbReference>
<evidence type="ECO:0000256" key="1">
    <source>
        <dbReference type="ARBA" id="ARBA00011063"/>
    </source>
</evidence>
<dbReference type="GO" id="GO:0004725">
    <property type="term" value="F:protein tyrosine phosphatase activity"/>
    <property type="evidence" value="ECO:0007669"/>
    <property type="project" value="UniProtKB-EC"/>
</dbReference>